<evidence type="ECO:0000313" key="4">
    <source>
        <dbReference type="Proteomes" id="UP000485880"/>
    </source>
</evidence>
<feature type="region of interest" description="Disordered" evidence="1">
    <location>
        <begin position="719"/>
        <end position="743"/>
    </location>
</feature>
<sequence>MAEQGSPFRTITILGPGKDPLWRLDLALAYLGPDRGAARNVVTKTPSIRVLLEQTEPLIKVACGKPATLHDMRPPTLARAAVRPEAGGGRRRVEIARNPGTAEPTGAKFADVALAPIFAAGWPAQSDPDGSFPATRLASGRIALRINPNQNSALTRLLDLKASGEMFGGLAAPLDNNCLELEFTPDGVEFDVAVPVPGWDLFEDQNLSDVLFVRVNLCRESANGSANWRLQLVDRAADPHGGDLRLLAAGLKKMIEAVNAKNARFHHPLLLDFDSGRVAPPLSWPLNFDKVGVLTAPWVPNAGGARPRWLEWKAELGVDAVRARLATEPPPGSREPSLAQIFPAAATLARTPSELTLGLKTAPAPVQGAAPTPAPGAEAAASWAANAQRETVMTLTTLRGSAADHQLPVAIEAHSVARRLKPLYEAAHALPLDPAASLQVFLTVDRGWLQLGEPKDSGAAASGSPQPATPSPAAAMAGSIALALNAPNAPRREIFFEAAASASVEVKWTKPAGKPSELNSVKLALTGAAGRLSGLLFFAETSPTPAECLPTLRAGAAATRDLPLLFGARLPDPALCWNGSLAFSPDAGSGSFGFTVTLDQAAIAWLRHPVLPVIPAAALTRSAQASRDPLHSSGLLPRQLKKPFKLELASGAAAPAVKGDWIWCEEWRPKTGRGVPLVIPTLPGIELAPAKPDSEELKAVLRYDLPALDAFFAAARLPPPKDASSTGAGSGEPDQKPEAPPTAVDFGRLARSWRAVADALELARTQAAAAFDPRVEFEKELVCSFKSFVEPYPWHAKFKVTATCGADLLPLGGYSLDGRTYSGESALIGMAGDGEQSVRFKLNHDSLETNGQGAIIVAGFAAALYQNRDQNPPASGCLFDSRGFGLEPKADTANASILLRSAALVRAVGAAPDLWLFATARRTISLKSDLDASLEFSFWFRDLPLFEEHGKLRFDGGKNPAECGGGPDGAEFDRDRLPFGLHEWRFYKENDHTENDAGFAIRVGPFFFWPLRLIELTVDKQSGKVLSLSVLGRFSLLAAPKATNSPFGPDEPYGGGNLVMLSCKASGDAYEFSWKRVDAPAGGQPKDSNAPLSFPIKAVVDTEGAAYKAPPQNGSAETETLKLELQVLSLNSFPPGDGFRLVGCLFGKRRELTVNPTGAPSGEYAFLYDNPDSGDETGAAFVLTSLLLALRPEGASCKLKFLFRIRAKATLLILRSELPGPPGTSAWLGLPLKPKDGAPLFDVAIADGRLTARLNGVTVSDDAAPIAGFKTEGAGAWELNGVCAATAIADDAGGKWSGVAAAVCYFEGRAKAASYRVRHLARFVGKDAKRQRLELDWTLSGDSIIGWPKIDVSKLKEPKDLDPGNLNAVVIDVGSRNDDLLHHQVTLQTRGLVVPIERLAAAQDASDFRPRLTGAWSFLAEATHTFGNGATQLKWRSLDHVSLADLGTVAAQSDSAVEFTPRYKDGAYRGLPSTQGMQWAGLGTASAARSGLADHFLEHKITQSEELIVSGGGVTLIEAADPDMKGRRQGRRIAAPWILSASGAPLSEPLDSLNQCAANDARSWRIADYDATPGALTPLDRALPKRLPSGLRQDDIAGVLRQPDRASQAFASRQAVEQCFVEYWEQNKATPEDKWKIAVEEALLFASSLIALRRLWAAEVKNNKTVDLGDRASALIPLAASERAALAVCLSEALPDPAADASAAASGLVVLSRAEIAGPFSDSSLGAESTSDGKNVARLLAHAEAVIDAPEILIVAAADASLPPVADASGVWRFNETWQVREAPRAFGGDPGTTQPLRTLADTCHASPALGWPSGTRCATAAALAVAIGGDAVAISKKAGLAGRSATFAVAAWAPSLSDAAVEAPALYLSSVSRVVFDRPKIDGIHSPPATHLSLVAPRQRTPVEPKAARRPPILPPQFERAFIGARPGVFHAFGQTVLIPAEPVQSDGGAASGDGAERDKSNAGLDCLGSPAAVAPLAVQQARAPRGTALPDETDLGPQPEAALRLRRTFVSDVDMETDSNRHLRFLAFDGYAATLRPSTKKFIARLTVIVTRFDPDAGKPLSLAITGEAKALAQQSIDVRAAAYMARLWDREDLAATLCVGDARFQFSEQDWRWKKGDKSGAIDLLMAAAEMTGAKLALAAATADTPLRLELTLPPPDDHTAPDDDHRDGVRLTTAAATDLKDGPPRTLVIPLQIPPGDRPTLAVDVGTIVFADRSYDQQLAGAAKMDTRIELTTAGPRKWRLSADRFKYDLASTIYFAFGHIVESTGEFDALGGKWRLNITLLRGAGEIQLVISGVKNTGTVDRPEHGVDAGDAYAIPLGALLVVPGNAPAALRPDDKLRIRVTPGNGSGVSLPSPCEVTVEITAEPVITPAPSVFALIELLNAAAAVPLHAVAPTPTTIEFPDLPGDLALGSVRRNALFEWSWPRISGGGSKVSLLKIDRSGFGQIPDKNDAFKSLQKAPL</sequence>
<dbReference type="InterPro" id="IPR007110">
    <property type="entry name" value="Ig-like_dom"/>
</dbReference>
<organism evidence="3 4">
    <name type="scientific">Methylocella tundrae</name>
    <dbReference type="NCBI Taxonomy" id="227605"/>
    <lineage>
        <taxon>Bacteria</taxon>
        <taxon>Pseudomonadati</taxon>
        <taxon>Pseudomonadota</taxon>
        <taxon>Alphaproteobacteria</taxon>
        <taxon>Hyphomicrobiales</taxon>
        <taxon>Beijerinckiaceae</taxon>
        <taxon>Methylocella</taxon>
    </lineage>
</organism>
<proteinExistence type="predicted"/>
<gene>
    <name evidence="3" type="ORF">MPC4_370003</name>
</gene>
<name>A0A8B6MAR2_METTU</name>
<evidence type="ECO:0000259" key="2">
    <source>
        <dbReference type="PROSITE" id="PS50835"/>
    </source>
</evidence>
<evidence type="ECO:0000256" key="1">
    <source>
        <dbReference type="SAM" id="MobiDB-lite"/>
    </source>
</evidence>
<keyword evidence="4" id="KW-1185">Reference proteome</keyword>
<protein>
    <recommendedName>
        <fullName evidence="2">Ig-like domain-containing protein</fullName>
    </recommendedName>
</protein>
<feature type="domain" description="Ig-like" evidence="2">
    <location>
        <begin position="1040"/>
        <end position="1076"/>
    </location>
</feature>
<dbReference type="Proteomes" id="UP000485880">
    <property type="component" value="Unassembled WGS sequence"/>
</dbReference>
<accession>A0A8B6MAR2</accession>
<dbReference type="RefSeq" id="WP_174513187.1">
    <property type="nucleotide sequence ID" value="NZ_CABFMQ020000095.1"/>
</dbReference>
<comment type="caution">
    <text evidence="3">The sequence shown here is derived from an EMBL/GenBank/DDBJ whole genome shotgun (WGS) entry which is preliminary data.</text>
</comment>
<evidence type="ECO:0000313" key="3">
    <source>
        <dbReference type="EMBL" id="VTZ51359.1"/>
    </source>
</evidence>
<reference evidence="3 4" key="1">
    <citation type="submission" date="2019-05" db="EMBL/GenBank/DDBJ databases">
        <authorList>
            <person name="Farhan Ul Haque M."/>
        </authorList>
    </citation>
    <scope>NUCLEOTIDE SEQUENCE [LARGE SCALE GENOMIC DNA]</scope>
    <source>
        <strain evidence="3">2</strain>
    </source>
</reference>
<dbReference type="EMBL" id="CABFMQ020000095">
    <property type="protein sequence ID" value="VTZ51359.1"/>
    <property type="molecule type" value="Genomic_DNA"/>
</dbReference>
<dbReference type="PROSITE" id="PS50835">
    <property type="entry name" value="IG_LIKE"/>
    <property type="match status" value="1"/>
</dbReference>